<sequence>VDDYICNGGKVLLLLNKDCDHSKSKISFFQLLKSDMNCPHKFGNWTWRKINGMLCLFGLMESPFFVVTWVSSDRIDAETLVSVFELMEISYAEENPIPATSEILLSLKPTDTAYTEKWDGLAKLLTDEIKARVDVVSSGNNEHSFSFSDYLSALNDNTKLGRNVFWADVLPSSFTIGKSILPKLPKQSGLVLISAVQTAGIGRGNNQWISPRGMACFTLHFDLPLLVSEPSCELSQVLTWIQHLSSIAVVQTLNELLYQYSNGNELYVEMKIKWPNDVYAIDKKTNIGSKIAGVMSTASLSDTTKAKCLLGIGINVANLFPTTCLHEIIQRCYANKNVEMPSVATVIGRTICHLENLIGQLERGDMKDIKKLYTQSWMHSGQRIKAMCKDEFVECAILGVDDFGYLKAMTVENGESVTLLPDGNLIDMASR</sequence>
<evidence type="ECO:0000313" key="2">
    <source>
        <dbReference type="EMBL" id="VUZ43700.1"/>
    </source>
</evidence>
<evidence type="ECO:0000313" key="3">
    <source>
        <dbReference type="Proteomes" id="UP000321570"/>
    </source>
</evidence>
<dbReference type="Proteomes" id="UP000321570">
    <property type="component" value="Unassembled WGS sequence"/>
</dbReference>
<feature type="non-terminal residue" evidence="2">
    <location>
        <position position="1"/>
    </location>
</feature>
<dbReference type="SUPFAM" id="SSF55681">
    <property type="entry name" value="Class II aaRS and biotin synthetases"/>
    <property type="match status" value="1"/>
</dbReference>
<reference evidence="2 3" key="1">
    <citation type="submission" date="2019-07" db="EMBL/GenBank/DDBJ databases">
        <authorList>
            <person name="Jastrzebski P J."/>
            <person name="Paukszto L."/>
            <person name="Jastrzebski P J."/>
        </authorList>
    </citation>
    <scope>NUCLEOTIDE SEQUENCE [LARGE SCALE GENOMIC DNA]</scope>
    <source>
        <strain evidence="2 3">WMS-il1</strain>
    </source>
</reference>
<dbReference type="InterPro" id="IPR004143">
    <property type="entry name" value="BPL_LPL_catalytic"/>
</dbReference>
<dbReference type="PROSITE" id="PS51733">
    <property type="entry name" value="BPL_LPL_CATALYTIC"/>
    <property type="match status" value="1"/>
</dbReference>
<proteinExistence type="predicted"/>
<feature type="non-terminal residue" evidence="2">
    <location>
        <position position="431"/>
    </location>
</feature>
<dbReference type="PANTHER" id="PTHR12835">
    <property type="entry name" value="BIOTIN PROTEIN LIGASE"/>
    <property type="match status" value="1"/>
</dbReference>
<dbReference type="Gene3D" id="3.30.930.10">
    <property type="entry name" value="Bira Bifunctional Protein, Domain 2"/>
    <property type="match status" value="1"/>
</dbReference>
<name>A0A564Y8X8_HYMDI</name>
<organism evidence="2 3">
    <name type="scientific">Hymenolepis diminuta</name>
    <name type="common">Rat tapeworm</name>
    <dbReference type="NCBI Taxonomy" id="6216"/>
    <lineage>
        <taxon>Eukaryota</taxon>
        <taxon>Metazoa</taxon>
        <taxon>Spiralia</taxon>
        <taxon>Lophotrochozoa</taxon>
        <taxon>Platyhelminthes</taxon>
        <taxon>Cestoda</taxon>
        <taxon>Eucestoda</taxon>
        <taxon>Cyclophyllidea</taxon>
        <taxon>Hymenolepididae</taxon>
        <taxon>Hymenolepis</taxon>
    </lineage>
</organism>
<dbReference type="GO" id="GO:0005737">
    <property type="term" value="C:cytoplasm"/>
    <property type="evidence" value="ECO:0007669"/>
    <property type="project" value="TreeGrafter"/>
</dbReference>
<dbReference type="Pfam" id="PF03099">
    <property type="entry name" value="BPL_LplA_LipB"/>
    <property type="match status" value="1"/>
</dbReference>
<evidence type="ECO:0000259" key="1">
    <source>
        <dbReference type="PROSITE" id="PS51733"/>
    </source>
</evidence>
<dbReference type="PANTHER" id="PTHR12835:SF5">
    <property type="entry name" value="BIOTIN--PROTEIN LIGASE"/>
    <property type="match status" value="1"/>
</dbReference>
<dbReference type="EMBL" id="CABIJS010000111">
    <property type="protein sequence ID" value="VUZ43700.1"/>
    <property type="molecule type" value="Genomic_DNA"/>
</dbReference>
<dbReference type="AlphaFoldDB" id="A0A564Y8X8"/>
<feature type="domain" description="BPL/LPL catalytic" evidence="1">
    <location>
        <begin position="159"/>
        <end position="359"/>
    </location>
</feature>
<dbReference type="GO" id="GO:0004077">
    <property type="term" value="F:biotin--[biotin carboxyl-carrier protein] ligase activity"/>
    <property type="evidence" value="ECO:0007669"/>
    <property type="project" value="TreeGrafter"/>
</dbReference>
<gene>
    <name evidence="2" type="ORF">WMSIL1_LOCUS3871</name>
</gene>
<keyword evidence="3" id="KW-1185">Reference proteome</keyword>
<dbReference type="InterPro" id="IPR045864">
    <property type="entry name" value="aa-tRNA-synth_II/BPL/LPL"/>
</dbReference>
<protein>
    <recommendedName>
        <fullName evidence="1">BPL/LPL catalytic domain-containing protein</fullName>
    </recommendedName>
</protein>
<accession>A0A564Y8X8</accession>